<dbReference type="AlphaFoldDB" id="A0AAW1NTM7"/>
<feature type="domain" description="Tyrosine specific protein phosphatases" evidence="3">
    <location>
        <begin position="163"/>
        <end position="222"/>
    </location>
</feature>
<dbReference type="FunFam" id="3.90.190.10:FF:000157">
    <property type="entry name" value="Protein-tyrosine phosphatase"/>
    <property type="match status" value="1"/>
</dbReference>
<feature type="compositionally biased region" description="Basic and acidic residues" evidence="2">
    <location>
        <begin position="244"/>
        <end position="262"/>
    </location>
</feature>
<proteinExistence type="predicted"/>
<evidence type="ECO:0000259" key="3">
    <source>
        <dbReference type="PROSITE" id="PS50056"/>
    </source>
</evidence>
<dbReference type="EMBL" id="JALJOQ010000167">
    <property type="protein sequence ID" value="KAK9792072.1"/>
    <property type="molecule type" value="Genomic_DNA"/>
</dbReference>
<organism evidence="4 5">
    <name type="scientific">Symbiochloris irregularis</name>
    <dbReference type="NCBI Taxonomy" id="706552"/>
    <lineage>
        <taxon>Eukaryota</taxon>
        <taxon>Viridiplantae</taxon>
        <taxon>Chlorophyta</taxon>
        <taxon>core chlorophytes</taxon>
        <taxon>Trebouxiophyceae</taxon>
        <taxon>Trebouxiales</taxon>
        <taxon>Trebouxiaceae</taxon>
        <taxon>Symbiochloris</taxon>
    </lineage>
</organism>
<evidence type="ECO:0000256" key="2">
    <source>
        <dbReference type="SAM" id="MobiDB-lite"/>
    </source>
</evidence>
<dbReference type="GO" id="GO:0016791">
    <property type="term" value="F:phosphatase activity"/>
    <property type="evidence" value="ECO:0007669"/>
    <property type="project" value="UniProtKB-ARBA"/>
</dbReference>
<sequence>MKSCVVETPLCSPQQSCRAKGARSLEMATYFSRINDRLPLLQLDREGFAGKHTFAPWANWLVPPRLLVGAYPSEWPGIGGQSNLEWVVRHGVNRIISLQAEMPAPPPYQAAATRIDATRSEQNRWQYGKKPMTCVHVPVQDFDVPTISQVQSLVTDMADWLCGGDVIYMHCMGGIGRTGTMCACILISLYSLPAQRALDHVQAAFDTRKGRGKSPETEAQVQFVKDWEAHWLQLREQGKVQLPSDKHLAEGGDVKAAPEFKQGRLTKKRNIASAPGGTRTRT</sequence>
<gene>
    <name evidence="4" type="ORF">WJX73_007738</name>
</gene>
<dbReference type="Gene3D" id="3.90.190.10">
    <property type="entry name" value="Protein tyrosine phosphatase superfamily"/>
    <property type="match status" value="1"/>
</dbReference>
<feature type="region of interest" description="Disordered" evidence="2">
    <location>
        <begin position="243"/>
        <end position="282"/>
    </location>
</feature>
<evidence type="ECO:0000256" key="1">
    <source>
        <dbReference type="ARBA" id="ARBA00022801"/>
    </source>
</evidence>
<keyword evidence="5" id="KW-1185">Reference proteome</keyword>
<dbReference type="InterPro" id="IPR016130">
    <property type="entry name" value="Tyr_Pase_AS"/>
</dbReference>
<dbReference type="PANTHER" id="PTHR23339">
    <property type="entry name" value="TYROSINE SPECIFIC PROTEIN PHOSPHATASE AND DUAL SPECIFICITY PROTEIN PHOSPHATASE"/>
    <property type="match status" value="1"/>
</dbReference>
<dbReference type="PROSITE" id="PS00383">
    <property type="entry name" value="TYR_PHOSPHATASE_1"/>
    <property type="match status" value="1"/>
</dbReference>
<accession>A0AAW1NTM7</accession>
<dbReference type="SUPFAM" id="SSF52799">
    <property type="entry name" value="(Phosphotyrosine protein) phosphatases II"/>
    <property type="match status" value="1"/>
</dbReference>
<dbReference type="PROSITE" id="PS50056">
    <property type="entry name" value="TYR_PHOSPHATASE_2"/>
    <property type="match status" value="1"/>
</dbReference>
<dbReference type="InterPro" id="IPR000387">
    <property type="entry name" value="Tyr_Pase_dom"/>
</dbReference>
<protein>
    <recommendedName>
        <fullName evidence="3">Tyrosine specific protein phosphatases domain-containing protein</fullName>
    </recommendedName>
</protein>
<dbReference type="Proteomes" id="UP001465755">
    <property type="component" value="Unassembled WGS sequence"/>
</dbReference>
<evidence type="ECO:0000313" key="4">
    <source>
        <dbReference type="EMBL" id="KAK9792072.1"/>
    </source>
</evidence>
<dbReference type="InterPro" id="IPR050561">
    <property type="entry name" value="PTP"/>
</dbReference>
<name>A0AAW1NTM7_9CHLO</name>
<comment type="caution">
    <text evidence="4">The sequence shown here is derived from an EMBL/GenBank/DDBJ whole genome shotgun (WGS) entry which is preliminary data.</text>
</comment>
<keyword evidence="1" id="KW-0378">Hydrolase</keyword>
<reference evidence="4 5" key="1">
    <citation type="journal article" date="2024" name="Nat. Commun.">
        <title>Phylogenomics reveals the evolutionary origins of lichenization in chlorophyte algae.</title>
        <authorList>
            <person name="Puginier C."/>
            <person name="Libourel C."/>
            <person name="Otte J."/>
            <person name="Skaloud P."/>
            <person name="Haon M."/>
            <person name="Grisel S."/>
            <person name="Petersen M."/>
            <person name="Berrin J.G."/>
            <person name="Delaux P.M."/>
            <person name="Dal Grande F."/>
            <person name="Keller J."/>
        </authorList>
    </citation>
    <scope>NUCLEOTIDE SEQUENCE [LARGE SCALE GENOMIC DNA]</scope>
    <source>
        <strain evidence="4 5">SAG 2036</strain>
    </source>
</reference>
<dbReference type="InterPro" id="IPR029021">
    <property type="entry name" value="Prot-tyrosine_phosphatase-like"/>
</dbReference>
<dbReference type="InterPro" id="IPR057023">
    <property type="entry name" value="PTP-SAK"/>
</dbReference>
<dbReference type="Pfam" id="PF22784">
    <property type="entry name" value="PTP-SAK"/>
    <property type="match status" value="1"/>
</dbReference>
<evidence type="ECO:0000313" key="5">
    <source>
        <dbReference type="Proteomes" id="UP001465755"/>
    </source>
</evidence>